<reference evidence="3 4" key="1">
    <citation type="submission" date="2019-12" db="EMBL/GenBank/DDBJ databases">
        <title>Comparative genomics gives insights into the taxonomy of the Azoarcus-Aromatoleum group and reveals separate origins of nif in the plant-associated Azoarcus and non-plant-associated Aromatoleum sub-groups.</title>
        <authorList>
            <person name="Lafos M."/>
            <person name="Maluk M."/>
            <person name="Batista M."/>
            <person name="Junghare M."/>
            <person name="Carmona M."/>
            <person name="Faoro H."/>
            <person name="Cruz L.M."/>
            <person name="Battistoni F."/>
            <person name="De Souza E."/>
            <person name="Pedrosa F."/>
            <person name="Chen W.-M."/>
            <person name="Poole P.S."/>
            <person name="Dixon R.A."/>
            <person name="James E.K."/>
        </authorList>
    </citation>
    <scope>NUCLEOTIDE SEQUENCE [LARGE SCALE GENOMIC DNA]</scope>
    <source>
        <strain evidence="3 4">ToN1</strain>
    </source>
</reference>
<accession>A0ABX1MLH6</accession>
<dbReference type="InterPro" id="IPR052340">
    <property type="entry name" value="RNase_Y/CdgJ"/>
</dbReference>
<sequence length="457" mass="49600">MFERLISVVRDSILGSRASDASDDRKDSPAPGCKLPAAPSAMPAGDDANTGFLCRELVVGRDQRVAGHHFMLRESTRNRIRTGERRIHHVYTEILVREIARANIGPLLGHRAAFLDIPDSFIGHPSLLDLPAAHTALLLTRIEAEGTPDNDTLLEAVRRLRSAGFRIGIAADDLLGDRAALLPETDFFTLQAATSDPAHLRDLVSRLRIAGGHGLLLVRDLPSADDFQLCLALGAALFEGPFITRREDWNGKRLGPNSARLSALIARLRSDADTGELVDLLKQDPALSLRLMRYINSPGVGLQREVASIEAALLQLGRERLYRWLLLLLYGADKGSPRSSAALENALVRARLMELLGEGRSAREADSLYLTGLLSLVDVILEVPLHEAMRSLGVTPDIEQAVVRGTGPLAGFLRLAIACENGDEEGVQEAAARCGIAPADANRHHLQAFSWALEING</sequence>
<feature type="region of interest" description="Disordered" evidence="1">
    <location>
        <begin position="17"/>
        <end position="42"/>
    </location>
</feature>
<keyword evidence="4" id="KW-1185">Reference proteome</keyword>
<dbReference type="SUPFAM" id="SSF109604">
    <property type="entry name" value="HD-domain/PDEase-like"/>
    <property type="match status" value="1"/>
</dbReference>
<feature type="domain" description="HDOD" evidence="2">
    <location>
        <begin position="254"/>
        <end position="440"/>
    </location>
</feature>
<dbReference type="InterPro" id="IPR013976">
    <property type="entry name" value="HDOD"/>
</dbReference>
<organism evidence="3 4">
    <name type="scientific">Aromatoleum petrolei</name>
    <dbReference type="NCBI Taxonomy" id="76116"/>
    <lineage>
        <taxon>Bacteria</taxon>
        <taxon>Pseudomonadati</taxon>
        <taxon>Pseudomonadota</taxon>
        <taxon>Betaproteobacteria</taxon>
        <taxon>Rhodocyclales</taxon>
        <taxon>Rhodocyclaceae</taxon>
        <taxon>Aromatoleum</taxon>
    </lineage>
</organism>
<evidence type="ECO:0000256" key="1">
    <source>
        <dbReference type="SAM" id="MobiDB-lite"/>
    </source>
</evidence>
<protein>
    <submittedName>
        <fullName evidence="3">HDOD domain-containing protein</fullName>
    </submittedName>
</protein>
<comment type="caution">
    <text evidence="3">The sequence shown here is derived from an EMBL/GenBank/DDBJ whole genome shotgun (WGS) entry which is preliminary data.</text>
</comment>
<evidence type="ECO:0000313" key="4">
    <source>
        <dbReference type="Proteomes" id="UP000652074"/>
    </source>
</evidence>
<gene>
    <name evidence="3" type="ORF">GPA26_06055</name>
</gene>
<dbReference type="PANTHER" id="PTHR33525:SF4">
    <property type="entry name" value="CYCLIC DI-GMP PHOSPHODIESTERASE CDGJ"/>
    <property type="match status" value="1"/>
</dbReference>
<dbReference type="PROSITE" id="PS51833">
    <property type="entry name" value="HDOD"/>
    <property type="match status" value="1"/>
</dbReference>
<proteinExistence type="predicted"/>
<dbReference type="Pfam" id="PF08668">
    <property type="entry name" value="HDOD"/>
    <property type="match status" value="1"/>
</dbReference>
<dbReference type="EMBL" id="WTVR01000009">
    <property type="protein sequence ID" value="NMF88041.1"/>
    <property type="molecule type" value="Genomic_DNA"/>
</dbReference>
<name>A0ABX1MLH6_9RHOO</name>
<evidence type="ECO:0000259" key="2">
    <source>
        <dbReference type="PROSITE" id="PS51833"/>
    </source>
</evidence>
<dbReference type="Gene3D" id="1.10.3210.10">
    <property type="entry name" value="Hypothetical protein af1432"/>
    <property type="match status" value="1"/>
</dbReference>
<dbReference type="PANTHER" id="PTHR33525">
    <property type="match status" value="1"/>
</dbReference>
<evidence type="ECO:0000313" key="3">
    <source>
        <dbReference type="EMBL" id="NMF88041.1"/>
    </source>
</evidence>
<dbReference type="Proteomes" id="UP000652074">
    <property type="component" value="Unassembled WGS sequence"/>
</dbReference>